<gene>
    <name evidence="3" type="ORF">CSKR_202930</name>
</gene>
<sequence>MKEGKCLHQLKSFYRDPKDLPNLEENSFLPNFVVESPFWVTQVTGTMDFDFFSCWDALADICYYKILGVDSSSTVEQIETEFRLKAREFHPDKNDNPDSTFQFQAINRAKQVLTDPKLRRQYECWKSSGLNIPFERWLLLKDQFHTCMHWCAVSNSSDKMLPPADALSVSSGHRPFAVTEEHNLSNSLLSQFRAYKI</sequence>
<dbReference type="AlphaFoldDB" id="A0A8T1M5K5"/>
<comment type="caution">
    <text evidence="3">The sequence shown here is derived from an EMBL/GenBank/DDBJ whole genome shotgun (WGS) entry which is preliminary data.</text>
</comment>
<dbReference type="GO" id="GO:0005737">
    <property type="term" value="C:cytoplasm"/>
    <property type="evidence" value="ECO:0007669"/>
    <property type="project" value="TreeGrafter"/>
</dbReference>
<dbReference type="SUPFAM" id="SSF46565">
    <property type="entry name" value="Chaperone J-domain"/>
    <property type="match status" value="1"/>
</dbReference>
<dbReference type="InterPro" id="IPR036869">
    <property type="entry name" value="J_dom_sf"/>
</dbReference>
<dbReference type="Proteomes" id="UP000286415">
    <property type="component" value="Unassembled WGS sequence"/>
</dbReference>
<dbReference type="InterPro" id="IPR001623">
    <property type="entry name" value="DnaJ_domain"/>
</dbReference>
<proteinExistence type="predicted"/>
<keyword evidence="1" id="KW-0143">Chaperone</keyword>
<reference evidence="3 4" key="1">
    <citation type="journal article" date="2018" name="Biotechnol. Adv.">
        <title>Improved genomic resources and new bioinformatic workflow for the carcinogenic parasite Clonorchis sinensis: Biotechnological implications.</title>
        <authorList>
            <person name="Wang D."/>
            <person name="Korhonen P.K."/>
            <person name="Gasser R.B."/>
            <person name="Young N.D."/>
        </authorList>
    </citation>
    <scope>NUCLEOTIDE SEQUENCE [LARGE SCALE GENOMIC DNA]</scope>
    <source>
        <strain evidence="3">Cs-k2</strain>
    </source>
</reference>
<keyword evidence="4" id="KW-1185">Reference proteome</keyword>
<evidence type="ECO:0000313" key="4">
    <source>
        <dbReference type="Proteomes" id="UP000286415"/>
    </source>
</evidence>
<accession>A0A8T1M5K5</accession>
<dbReference type="EMBL" id="NIRI02000056">
    <property type="protein sequence ID" value="KAG5444115.1"/>
    <property type="molecule type" value="Genomic_DNA"/>
</dbReference>
<name>A0A8T1M5K5_CLOSI</name>
<dbReference type="PROSITE" id="PS50076">
    <property type="entry name" value="DNAJ_2"/>
    <property type="match status" value="1"/>
</dbReference>
<evidence type="ECO:0000259" key="2">
    <source>
        <dbReference type="PROSITE" id="PS50076"/>
    </source>
</evidence>
<organism evidence="3 4">
    <name type="scientific">Clonorchis sinensis</name>
    <name type="common">Chinese liver fluke</name>
    <dbReference type="NCBI Taxonomy" id="79923"/>
    <lineage>
        <taxon>Eukaryota</taxon>
        <taxon>Metazoa</taxon>
        <taxon>Spiralia</taxon>
        <taxon>Lophotrochozoa</taxon>
        <taxon>Platyhelminthes</taxon>
        <taxon>Trematoda</taxon>
        <taxon>Digenea</taxon>
        <taxon>Opisthorchiida</taxon>
        <taxon>Opisthorchiata</taxon>
        <taxon>Opisthorchiidae</taxon>
        <taxon>Clonorchis</taxon>
    </lineage>
</organism>
<dbReference type="PRINTS" id="PR00625">
    <property type="entry name" value="JDOMAIN"/>
</dbReference>
<dbReference type="Pfam" id="PF00226">
    <property type="entry name" value="DnaJ"/>
    <property type="match status" value="1"/>
</dbReference>
<dbReference type="Gene3D" id="1.10.287.110">
    <property type="entry name" value="DnaJ domain"/>
    <property type="match status" value="1"/>
</dbReference>
<reference evidence="3 4" key="2">
    <citation type="journal article" date="2021" name="Genomics">
        <title>High-quality reference genome for Clonorchis sinensis.</title>
        <authorList>
            <person name="Young N.D."/>
            <person name="Stroehlein A.J."/>
            <person name="Kinkar L."/>
            <person name="Wang T."/>
            <person name="Sohn W.M."/>
            <person name="Chang B.C.H."/>
            <person name="Kaur P."/>
            <person name="Weisz D."/>
            <person name="Dudchenko O."/>
            <person name="Aiden E.L."/>
            <person name="Korhonen P.K."/>
            <person name="Gasser R.B."/>
        </authorList>
    </citation>
    <scope>NUCLEOTIDE SEQUENCE [LARGE SCALE GENOMIC DNA]</scope>
    <source>
        <strain evidence="3">Cs-k2</strain>
    </source>
</reference>
<evidence type="ECO:0000256" key="1">
    <source>
        <dbReference type="ARBA" id="ARBA00023186"/>
    </source>
</evidence>
<dbReference type="InterPro" id="IPR029827">
    <property type="entry name" value="JDP1-like"/>
</dbReference>
<feature type="domain" description="J" evidence="2">
    <location>
        <begin position="62"/>
        <end position="126"/>
    </location>
</feature>
<dbReference type="CDD" id="cd06257">
    <property type="entry name" value="DnaJ"/>
    <property type="match status" value="1"/>
</dbReference>
<dbReference type="PANTHER" id="PTHR44500">
    <property type="entry name" value="DNAJ HOMOLOG SUBFAMILY C MEMBER 12"/>
    <property type="match status" value="1"/>
</dbReference>
<dbReference type="SMART" id="SM00271">
    <property type="entry name" value="DnaJ"/>
    <property type="match status" value="1"/>
</dbReference>
<dbReference type="OrthoDB" id="436519at2759"/>
<protein>
    <submittedName>
        <fullName evidence="3">DnaJ sub C member 12</fullName>
    </submittedName>
</protein>
<dbReference type="PANTHER" id="PTHR44500:SF1">
    <property type="entry name" value="DNAJ HOMOLOG SUBFAMILY C MEMBER 12"/>
    <property type="match status" value="1"/>
</dbReference>
<evidence type="ECO:0000313" key="3">
    <source>
        <dbReference type="EMBL" id="KAG5444115.1"/>
    </source>
</evidence>